<dbReference type="InterPro" id="IPR036812">
    <property type="entry name" value="NAD(P)_OxRdtase_dom_sf"/>
</dbReference>
<protein>
    <submittedName>
        <fullName evidence="3">Aldo/keto reductase</fullName>
    </submittedName>
</protein>
<dbReference type="AlphaFoldDB" id="A0A7H9BSX2"/>
<feature type="region of interest" description="Disordered" evidence="1">
    <location>
        <begin position="26"/>
        <end position="47"/>
    </location>
</feature>
<feature type="domain" description="NADP-dependent oxidoreductase" evidence="2">
    <location>
        <begin position="56"/>
        <end position="119"/>
    </location>
</feature>
<dbReference type="Proteomes" id="UP000509322">
    <property type="component" value="Chromosome 1"/>
</dbReference>
<dbReference type="Gene3D" id="3.20.20.100">
    <property type="entry name" value="NADP-dependent oxidoreductase domain"/>
    <property type="match status" value="1"/>
</dbReference>
<evidence type="ECO:0000313" key="3">
    <source>
        <dbReference type="EMBL" id="QLH14109.1"/>
    </source>
</evidence>
<name>A0A7H9BSX2_PARPN</name>
<organism evidence="3 4">
    <name type="scientific">Paracoccus pantotrophus</name>
    <name type="common">Thiosphaera pantotropha</name>
    <dbReference type="NCBI Taxonomy" id="82367"/>
    <lineage>
        <taxon>Bacteria</taxon>
        <taxon>Pseudomonadati</taxon>
        <taxon>Pseudomonadota</taxon>
        <taxon>Alphaproteobacteria</taxon>
        <taxon>Rhodobacterales</taxon>
        <taxon>Paracoccaceae</taxon>
        <taxon>Paracoccus</taxon>
    </lineage>
</organism>
<sequence>MRGRKSACGWRPGSGGRRIRRASICSDAGRRRRAGPGGRRAGFDVPPVAPGRGDAAIGVIRGIAGEKGCTVAQVALAGLLHQPVAPGIIVGARRVGQLQGNIRTTEGALAPDDLAALDPVTRLPAGYPGWMPERQAQYRAPFPAPQP</sequence>
<gene>
    <name evidence="3" type="ORF">HYQ43_07640</name>
</gene>
<dbReference type="SUPFAM" id="SSF51430">
    <property type="entry name" value="NAD(P)-linked oxidoreductase"/>
    <property type="match status" value="1"/>
</dbReference>
<evidence type="ECO:0000256" key="1">
    <source>
        <dbReference type="SAM" id="MobiDB-lite"/>
    </source>
</evidence>
<evidence type="ECO:0000259" key="2">
    <source>
        <dbReference type="Pfam" id="PF00248"/>
    </source>
</evidence>
<evidence type="ECO:0000313" key="4">
    <source>
        <dbReference type="Proteomes" id="UP000509322"/>
    </source>
</evidence>
<dbReference type="Pfam" id="PF00248">
    <property type="entry name" value="Aldo_ket_red"/>
    <property type="match status" value="1"/>
</dbReference>
<accession>A0A7H9BSX2</accession>
<dbReference type="InterPro" id="IPR023210">
    <property type="entry name" value="NADP_OxRdtase_dom"/>
</dbReference>
<proteinExistence type="predicted"/>
<reference evidence="3 4" key="1">
    <citation type="submission" date="2020-07" db="EMBL/GenBank/DDBJ databases">
        <title>The complete genome of Paracoccus pantotrophus ACCC 10489.</title>
        <authorList>
            <person name="Si Y."/>
        </authorList>
    </citation>
    <scope>NUCLEOTIDE SEQUENCE [LARGE SCALE GENOMIC DNA]</scope>
    <source>
        <strain evidence="3 4">ACCC10489</strain>
    </source>
</reference>
<dbReference type="EMBL" id="CP058689">
    <property type="protein sequence ID" value="QLH14109.1"/>
    <property type="molecule type" value="Genomic_DNA"/>
</dbReference>